<name>A0A2R6QZ47_ACTCC</name>
<dbReference type="Pfam" id="PF00847">
    <property type="entry name" value="AP2"/>
    <property type="match status" value="1"/>
</dbReference>
<keyword evidence="6" id="KW-0010">Activator</keyword>
<dbReference type="Gramene" id="PSS17664">
    <property type="protein sequence ID" value="PSS17664"/>
    <property type="gene ID" value="CEY00_Acc00052"/>
</dbReference>
<evidence type="ECO:0000256" key="3">
    <source>
        <dbReference type="ARBA" id="ARBA00023015"/>
    </source>
</evidence>
<evidence type="ECO:0000256" key="4">
    <source>
        <dbReference type="ARBA" id="ARBA00023016"/>
    </source>
</evidence>
<keyword evidence="2" id="KW-0611">Plant defense</keyword>
<dbReference type="GO" id="GO:0003700">
    <property type="term" value="F:DNA-binding transcription factor activity"/>
    <property type="evidence" value="ECO:0007669"/>
    <property type="project" value="InterPro"/>
</dbReference>
<evidence type="ECO:0000256" key="8">
    <source>
        <dbReference type="ARBA" id="ARBA00023242"/>
    </source>
</evidence>
<comment type="similarity">
    <text evidence="9">Belongs to the AP2/ERF transcription factor family. ERF subfamily.</text>
</comment>
<keyword evidence="3" id="KW-0805">Transcription regulation</keyword>
<dbReference type="InterPro" id="IPR036955">
    <property type="entry name" value="AP2/ERF_dom_sf"/>
</dbReference>
<organism evidence="12 13">
    <name type="scientific">Actinidia chinensis var. chinensis</name>
    <name type="common">Chinese soft-hair kiwi</name>
    <dbReference type="NCBI Taxonomy" id="1590841"/>
    <lineage>
        <taxon>Eukaryota</taxon>
        <taxon>Viridiplantae</taxon>
        <taxon>Streptophyta</taxon>
        <taxon>Embryophyta</taxon>
        <taxon>Tracheophyta</taxon>
        <taxon>Spermatophyta</taxon>
        <taxon>Magnoliopsida</taxon>
        <taxon>eudicotyledons</taxon>
        <taxon>Gunneridae</taxon>
        <taxon>Pentapetalae</taxon>
        <taxon>asterids</taxon>
        <taxon>Ericales</taxon>
        <taxon>Actinidiaceae</taxon>
        <taxon>Actinidia</taxon>
    </lineage>
</organism>
<gene>
    <name evidence="12" type="ORF">CEY00_Acc00052</name>
</gene>
<comment type="subcellular location">
    <subcellularLocation>
        <location evidence="1">Nucleus</location>
    </subcellularLocation>
</comment>
<dbReference type="FunFam" id="3.30.730.10:FF:000001">
    <property type="entry name" value="Ethylene-responsive transcription factor 2"/>
    <property type="match status" value="1"/>
</dbReference>
<dbReference type="OrthoDB" id="550883at2759"/>
<accession>A0A2R6QZ47</accession>
<evidence type="ECO:0000256" key="6">
    <source>
        <dbReference type="ARBA" id="ARBA00023159"/>
    </source>
</evidence>
<feature type="compositionally biased region" description="Basic residues" evidence="10">
    <location>
        <begin position="44"/>
        <end position="56"/>
    </location>
</feature>
<dbReference type="GO" id="GO:0000976">
    <property type="term" value="F:transcription cis-regulatory region binding"/>
    <property type="evidence" value="ECO:0007669"/>
    <property type="project" value="TreeGrafter"/>
</dbReference>
<dbReference type="SUPFAM" id="SSF54171">
    <property type="entry name" value="DNA-binding domain"/>
    <property type="match status" value="1"/>
</dbReference>
<evidence type="ECO:0000313" key="12">
    <source>
        <dbReference type="EMBL" id="PSS17664.1"/>
    </source>
</evidence>
<dbReference type="GO" id="GO:0045893">
    <property type="term" value="P:positive regulation of DNA-templated transcription"/>
    <property type="evidence" value="ECO:0007669"/>
    <property type="project" value="TreeGrafter"/>
</dbReference>
<dbReference type="SMART" id="SM00380">
    <property type="entry name" value="AP2"/>
    <property type="match status" value="1"/>
</dbReference>
<comment type="caution">
    <text evidence="12">The sequence shown here is derived from an EMBL/GenBank/DDBJ whole genome shotgun (WGS) entry which is preliminary data.</text>
</comment>
<dbReference type="Gene3D" id="3.30.730.10">
    <property type="entry name" value="AP2/ERF domain"/>
    <property type="match status" value="1"/>
</dbReference>
<sequence>MNGSDGRKRRRCNDCESTEETLLRWKNYHNQFGSDQFDPTNNGVKRRRKGPGKGSRKGCMTGKGGPENLGCRFRGVRQRTWGKWVAEIREPVVGRSQRNKGKRLWLGTFPTANEAARSYDIAARIMYGSEAILNFPDKYSKATDSSDESRSITTTLPVSTLESKPISGDCEVGADVEQRACSEVYIHNESKVKLEGTLRECTGEESMKIEVATPKQSEVMKEKIAEVSYSSGVYDHDDEQDCSQSLKGETKTTGSGECDLRRDSISLSSQEGSLKHETPSDDSCQLHNPEDQNRFQNSRTDETLEEIKPFNVISIDGSAFRQDGNCYEPFQYQDQLDCMESMLMEDRFGFQHLLWAIGMDDYVGSVNIEGHLQNERPCDPQYPLENEKVCEYKQNLLTGETRDTEPSRVDRTRGSELRPEGDSDFDMFGFSSDRFPNLETQNYMFNCNSLIEETCDEKKNSSGASITEKQENLKCVRPLEIYELHNEGTDLLDNMEETPVREDSSFGLLDSSFFEDLDIWIPNECNLNGDTRAVL</sequence>
<dbReference type="InterPro" id="IPR001471">
    <property type="entry name" value="AP2/ERF_dom"/>
</dbReference>
<keyword evidence="4" id="KW-0346">Stress response</keyword>
<dbReference type="PRINTS" id="PR00367">
    <property type="entry name" value="ETHRSPELEMNT"/>
</dbReference>
<feature type="region of interest" description="Disordered" evidence="10">
    <location>
        <begin position="231"/>
        <end position="301"/>
    </location>
</feature>
<evidence type="ECO:0000259" key="11">
    <source>
        <dbReference type="PROSITE" id="PS51032"/>
    </source>
</evidence>
<evidence type="ECO:0000256" key="10">
    <source>
        <dbReference type="SAM" id="MobiDB-lite"/>
    </source>
</evidence>
<evidence type="ECO:0000313" key="13">
    <source>
        <dbReference type="Proteomes" id="UP000241394"/>
    </source>
</evidence>
<keyword evidence="5" id="KW-0238">DNA-binding</keyword>
<evidence type="ECO:0000256" key="5">
    <source>
        <dbReference type="ARBA" id="ARBA00023125"/>
    </source>
</evidence>
<feature type="compositionally biased region" description="Basic and acidic residues" evidence="10">
    <location>
        <begin position="288"/>
        <end position="301"/>
    </location>
</feature>
<evidence type="ECO:0000256" key="1">
    <source>
        <dbReference type="ARBA" id="ARBA00004123"/>
    </source>
</evidence>
<dbReference type="AlphaFoldDB" id="A0A2R6QZ47"/>
<keyword evidence="7" id="KW-0804">Transcription</keyword>
<dbReference type="STRING" id="1590841.A0A2R6QZ47"/>
<dbReference type="PANTHER" id="PTHR31241:SF62">
    <property type="entry name" value="DEHYDRATION-RESPONSIVE ELEMENT-BINDING PROTEIN 2D"/>
    <property type="match status" value="1"/>
</dbReference>
<protein>
    <submittedName>
        <fullName evidence="12">Dehydration-responsive element-binding protein like</fullName>
    </submittedName>
</protein>
<feature type="region of interest" description="Disordered" evidence="10">
    <location>
        <begin position="34"/>
        <end position="64"/>
    </location>
</feature>
<dbReference type="PANTHER" id="PTHR31241">
    <property type="entry name" value="DEHYDRATION-RESPONSIVE ELEMENT-BINDING PROTEIN 2C"/>
    <property type="match status" value="1"/>
</dbReference>
<dbReference type="CDD" id="cd00018">
    <property type="entry name" value="AP2"/>
    <property type="match status" value="1"/>
</dbReference>
<dbReference type="PROSITE" id="PS51032">
    <property type="entry name" value="AP2_ERF"/>
    <property type="match status" value="1"/>
</dbReference>
<dbReference type="InterPro" id="IPR016177">
    <property type="entry name" value="DNA-bd_dom_sf"/>
</dbReference>
<dbReference type="GO" id="GO:0006952">
    <property type="term" value="P:defense response"/>
    <property type="evidence" value="ECO:0007669"/>
    <property type="project" value="UniProtKB-KW"/>
</dbReference>
<keyword evidence="13" id="KW-1185">Reference proteome</keyword>
<feature type="compositionally biased region" description="Basic and acidic residues" evidence="10">
    <location>
        <begin position="400"/>
        <end position="421"/>
    </location>
</feature>
<dbReference type="Proteomes" id="UP000241394">
    <property type="component" value="Chromosome LG11"/>
</dbReference>
<keyword evidence="8" id="KW-0539">Nucleus</keyword>
<dbReference type="GO" id="GO:0005634">
    <property type="term" value="C:nucleus"/>
    <property type="evidence" value="ECO:0007669"/>
    <property type="project" value="UniProtKB-SubCell"/>
</dbReference>
<feature type="compositionally biased region" description="Polar residues" evidence="10">
    <location>
        <begin position="242"/>
        <end position="255"/>
    </location>
</feature>
<feature type="compositionally biased region" description="Polar residues" evidence="10">
    <location>
        <begin position="34"/>
        <end position="43"/>
    </location>
</feature>
<reference evidence="13" key="2">
    <citation type="journal article" date="2018" name="BMC Genomics">
        <title>A manually annotated Actinidia chinensis var. chinensis (kiwifruit) genome highlights the challenges associated with draft genomes and gene prediction in plants.</title>
        <authorList>
            <person name="Pilkington S.M."/>
            <person name="Crowhurst R."/>
            <person name="Hilario E."/>
            <person name="Nardozza S."/>
            <person name="Fraser L."/>
            <person name="Peng Y."/>
            <person name="Gunaseelan K."/>
            <person name="Simpson R."/>
            <person name="Tahir J."/>
            <person name="Deroles S.C."/>
            <person name="Templeton K."/>
            <person name="Luo Z."/>
            <person name="Davy M."/>
            <person name="Cheng C."/>
            <person name="McNeilage M."/>
            <person name="Scaglione D."/>
            <person name="Liu Y."/>
            <person name="Zhang Q."/>
            <person name="Datson P."/>
            <person name="De Silva N."/>
            <person name="Gardiner S.E."/>
            <person name="Bassett H."/>
            <person name="Chagne D."/>
            <person name="McCallum J."/>
            <person name="Dzierzon H."/>
            <person name="Deng C."/>
            <person name="Wang Y.Y."/>
            <person name="Barron L."/>
            <person name="Manako K."/>
            <person name="Bowen J."/>
            <person name="Foster T.M."/>
            <person name="Erridge Z.A."/>
            <person name="Tiffin H."/>
            <person name="Waite C.N."/>
            <person name="Davies K.M."/>
            <person name="Grierson E.P."/>
            <person name="Laing W.A."/>
            <person name="Kirk R."/>
            <person name="Chen X."/>
            <person name="Wood M."/>
            <person name="Montefiori M."/>
            <person name="Brummell D.A."/>
            <person name="Schwinn K.E."/>
            <person name="Catanach A."/>
            <person name="Fullerton C."/>
            <person name="Li D."/>
            <person name="Meiyalaghan S."/>
            <person name="Nieuwenhuizen N."/>
            <person name="Read N."/>
            <person name="Prakash R."/>
            <person name="Hunter D."/>
            <person name="Zhang H."/>
            <person name="McKenzie M."/>
            <person name="Knabel M."/>
            <person name="Harris A."/>
            <person name="Allan A.C."/>
            <person name="Gleave A."/>
            <person name="Chen A."/>
            <person name="Janssen B.J."/>
            <person name="Plunkett B."/>
            <person name="Ampomah-Dwamena C."/>
            <person name="Voogd C."/>
            <person name="Leif D."/>
            <person name="Lafferty D."/>
            <person name="Souleyre E.J.F."/>
            <person name="Varkonyi-Gasic E."/>
            <person name="Gambi F."/>
            <person name="Hanley J."/>
            <person name="Yao J.L."/>
            <person name="Cheung J."/>
            <person name="David K.M."/>
            <person name="Warren B."/>
            <person name="Marsh K."/>
            <person name="Snowden K.C."/>
            <person name="Lin-Wang K."/>
            <person name="Brian L."/>
            <person name="Martinez-Sanchez M."/>
            <person name="Wang M."/>
            <person name="Ileperuma N."/>
            <person name="Macnee N."/>
            <person name="Campin R."/>
            <person name="McAtee P."/>
            <person name="Drummond R.S.M."/>
            <person name="Espley R.V."/>
            <person name="Ireland H.S."/>
            <person name="Wu R."/>
            <person name="Atkinson R.G."/>
            <person name="Karunairetnam S."/>
            <person name="Bulley S."/>
            <person name="Chunkath S."/>
            <person name="Hanley Z."/>
            <person name="Storey R."/>
            <person name="Thrimawithana A.H."/>
            <person name="Thomson S."/>
            <person name="David C."/>
            <person name="Testolin R."/>
            <person name="Huang H."/>
            <person name="Hellens R.P."/>
            <person name="Schaffer R.J."/>
        </authorList>
    </citation>
    <scope>NUCLEOTIDE SEQUENCE [LARGE SCALE GENOMIC DNA]</scope>
    <source>
        <strain evidence="13">cv. Red5</strain>
    </source>
</reference>
<evidence type="ECO:0000256" key="9">
    <source>
        <dbReference type="ARBA" id="ARBA00024343"/>
    </source>
</evidence>
<reference evidence="12 13" key="1">
    <citation type="submission" date="2017-07" db="EMBL/GenBank/DDBJ databases">
        <title>An improved, manually edited Actinidia chinensis var. chinensis (kiwifruit) genome highlights the challenges associated with draft genomes and gene prediction in plants.</title>
        <authorList>
            <person name="Pilkington S."/>
            <person name="Crowhurst R."/>
            <person name="Hilario E."/>
            <person name="Nardozza S."/>
            <person name="Fraser L."/>
            <person name="Peng Y."/>
            <person name="Gunaseelan K."/>
            <person name="Simpson R."/>
            <person name="Tahir J."/>
            <person name="Deroles S."/>
            <person name="Templeton K."/>
            <person name="Luo Z."/>
            <person name="Davy M."/>
            <person name="Cheng C."/>
            <person name="Mcneilage M."/>
            <person name="Scaglione D."/>
            <person name="Liu Y."/>
            <person name="Zhang Q."/>
            <person name="Datson P."/>
            <person name="De Silva N."/>
            <person name="Gardiner S."/>
            <person name="Bassett H."/>
            <person name="Chagne D."/>
            <person name="Mccallum J."/>
            <person name="Dzierzon H."/>
            <person name="Deng C."/>
            <person name="Wang Y.-Y."/>
            <person name="Barron N."/>
            <person name="Manako K."/>
            <person name="Bowen J."/>
            <person name="Foster T."/>
            <person name="Erridge Z."/>
            <person name="Tiffin H."/>
            <person name="Waite C."/>
            <person name="Davies K."/>
            <person name="Grierson E."/>
            <person name="Laing W."/>
            <person name="Kirk R."/>
            <person name="Chen X."/>
            <person name="Wood M."/>
            <person name="Montefiori M."/>
            <person name="Brummell D."/>
            <person name="Schwinn K."/>
            <person name="Catanach A."/>
            <person name="Fullerton C."/>
            <person name="Li D."/>
            <person name="Meiyalaghan S."/>
            <person name="Nieuwenhuizen N."/>
            <person name="Read N."/>
            <person name="Prakash R."/>
            <person name="Hunter D."/>
            <person name="Zhang H."/>
            <person name="Mckenzie M."/>
            <person name="Knabel M."/>
            <person name="Harris A."/>
            <person name="Allan A."/>
            <person name="Chen A."/>
            <person name="Janssen B."/>
            <person name="Plunkett B."/>
            <person name="Dwamena C."/>
            <person name="Voogd C."/>
            <person name="Leif D."/>
            <person name="Lafferty D."/>
            <person name="Souleyre E."/>
            <person name="Varkonyi-Gasic E."/>
            <person name="Gambi F."/>
            <person name="Hanley J."/>
            <person name="Yao J.-L."/>
            <person name="Cheung J."/>
            <person name="David K."/>
            <person name="Warren B."/>
            <person name="Marsh K."/>
            <person name="Snowden K."/>
            <person name="Lin-Wang K."/>
            <person name="Brian L."/>
            <person name="Martinez-Sanchez M."/>
            <person name="Wang M."/>
            <person name="Ileperuma N."/>
            <person name="Macnee N."/>
            <person name="Campin R."/>
            <person name="Mcatee P."/>
            <person name="Drummond R."/>
            <person name="Espley R."/>
            <person name="Ireland H."/>
            <person name="Wu R."/>
            <person name="Atkinson R."/>
            <person name="Karunairetnam S."/>
            <person name="Bulley S."/>
            <person name="Chunkath S."/>
            <person name="Hanley Z."/>
            <person name="Storey R."/>
            <person name="Thrimawithana A."/>
            <person name="Thomson S."/>
            <person name="David C."/>
            <person name="Testolin R."/>
        </authorList>
    </citation>
    <scope>NUCLEOTIDE SEQUENCE [LARGE SCALE GENOMIC DNA]</scope>
    <source>
        <strain evidence="13">cv. Red5</strain>
        <tissue evidence="12">Young leaf</tissue>
    </source>
</reference>
<feature type="domain" description="AP2/ERF" evidence="11">
    <location>
        <begin position="72"/>
        <end position="136"/>
    </location>
</feature>
<proteinExistence type="inferred from homology"/>
<evidence type="ECO:0000256" key="7">
    <source>
        <dbReference type="ARBA" id="ARBA00023163"/>
    </source>
</evidence>
<evidence type="ECO:0000256" key="2">
    <source>
        <dbReference type="ARBA" id="ARBA00022821"/>
    </source>
</evidence>
<feature type="region of interest" description="Disordered" evidence="10">
    <location>
        <begin position="400"/>
        <end position="423"/>
    </location>
</feature>
<dbReference type="InParanoid" id="A0A2R6QZ47"/>
<dbReference type="EMBL" id="NKQK01000011">
    <property type="protein sequence ID" value="PSS17664.1"/>
    <property type="molecule type" value="Genomic_DNA"/>
</dbReference>